<dbReference type="AlphaFoldDB" id="A0AAD5WXX2"/>
<feature type="region of interest" description="Disordered" evidence="1">
    <location>
        <begin position="171"/>
        <end position="230"/>
    </location>
</feature>
<feature type="region of interest" description="Disordered" evidence="1">
    <location>
        <begin position="87"/>
        <end position="108"/>
    </location>
</feature>
<sequence length="230" mass="25070">MLKVKSWVRTDTAPGAEELTLPERFSHPGRDLERSLSTRVEGLKGPDGARMKANYSLDSLMVEKRVVVGAMEVVKTLSVEVKVDLPGGDDIGEEAPQETTPTEEMLRKDDSSALIESLENDGDALMRPTSVPRLADAPPITHCQRFTPMLDKIYTDPVLIPIAIQPDFFSYSQSQPDSDTESVKDLKKGKKKMKKGNLPHQIQTRELGVGMRNSASMGSVASSLTGSASS</sequence>
<name>A0AAD5WXX2_9FUNG</name>
<gene>
    <name evidence="2" type="ORF">HK097_003425</name>
</gene>
<feature type="compositionally biased region" description="Low complexity" evidence="1">
    <location>
        <begin position="218"/>
        <end position="230"/>
    </location>
</feature>
<comment type="caution">
    <text evidence="2">The sequence shown here is derived from an EMBL/GenBank/DDBJ whole genome shotgun (WGS) entry which is preliminary data.</text>
</comment>
<feature type="compositionally biased region" description="Basic residues" evidence="1">
    <location>
        <begin position="187"/>
        <end position="197"/>
    </location>
</feature>
<evidence type="ECO:0000256" key="1">
    <source>
        <dbReference type="SAM" id="MobiDB-lite"/>
    </source>
</evidence>
<evidence type="ECO:0000313" key="3">
    <source>
        <dbReference type="Proteomes" id="UP001212841"/>
    </source>
</evidence>
<keyword evidence="3" id="KW-1185">Reference proteome</keyword>
<accession>A0AAD5WXX2</accession>
<dbReference type="EMBL" id="JADGJD010001802">
    <property type="protein sequence ID" value="KAJ3037742.1"/>
    <property type="molecule type" value="Genomic_DNA"/>
</dbReference>
<protein>
    <submittedName>
        <fullName evidence="2">Uncharacterized protein</fullName>
    </submittedName>
</protein>
<organism evidence="2 3">
    <name type="scientific">Rhizophlyctis rosea</name>
    <dbReference type="NCBI Taxonomy" id="64517"/>
    <lineage>
        <taxon>Eukaryota</taxon>
        <taxon>Fungi</taxon>
        <taxon>Fungi incertae sedis</taxon>
        <taxon>Chytridiomycota</taxon>
        <taxon>Chytridiomycota incertae sedis</taxon>
        <taxon>Chytridiomycetes</taxon>
        <taxon>Rhizophlyctidales</taxon>
        <taxon>Rhizophlyctidaceae</taxon>
        <taxon>Rhizophlyctis</taxon>
    </lineage>
</organism>
<evidence type="ECO:0000313" key="2">
    <source>
        <dbReference type="EMBL" id="KAJ3037742.1"/>
    </source>
</evidence>
<feature type="non-terminal residue" evidence="2">
    <location>
        <position position="230"/>
    </location>
</feature>
<proteinExistence type="predicted"/>
<dbReference type="Proteomes" id="UP001212841">
    <property type="component" value="Unassembled WGS sequence"/>
</dbReference>
<reference evidence="2" key="1">
    <citation type="submission" date="2020-05" db="EMBL/GenBank/DDBJ databases">
        <title>Phylogenomic resolution of chytrid fungi.</title>
        <authorList>
            <person name="Stajich J.E."/>
            <person name="Amses K."/>
            <person name="Simmons R."/>
            <person name="Seto K."/>
            <person name="Myers J."/>
            <person name="Bonds A."/>
            <person name="Quandt C.A."/>
            <person name="Barry K."/>
            <person name="Liu P."/>
            <person name="Grigoriev I."/>
            <person name="Longcore J.E."/>
            <person name="James T.Y."/>
        </authorList>
    </citation>
    <scope>NUCLEOTIDE SEQUENCE</scope>
    <source>
        <strain evidence="2">JEL0318</strain>
    </source>
</reference>